<keyword evidence="8" id="KW-1185">Reference proteome</keyword>
<evidence type="ECO:0000256" key="2">
    <source>
        <dbReference type="ARBA" id="ARBA00012438"/>
    </source>
</evidence>
<dbReference type="InterPro" id="IPR000014">
    <property type="entry name" value="PAS"/>
</dbReference>
<dbReference type="Gene3D" id="3.30.565.10">
    <property type="entry name" value="Histidine kinase-like ATPase, C-terminal domain"/>
    <property type="match status" value="1"/>
</dbReference>
<dbReference type="EMBL" id="BMGS01000017">
    <property type="protein sequence ID" value="GGG61750.1"/>
    <property type="molecule type" value="Genomic_DNA"/>
</dbReference>
<dbReference type="SUPFAM" id="SSF55785">
    <property type="entry name" value="PYP-like sensor domain (PAS domain)"/>
    <property type="match status" value="1"/>
</dbReference>
<dbReference type="NCBIfam" id="TIGR00229">
    <property type="entry name" value="sensory_box"/>
    <property type="match status" value="1"/>
</dbReference>
<sequence>MTNYPLLFRSLLDRGKAVHFAYHISEQRVVYVSQAYEQVLGGAPENVNEDLPGWLARLHPDDLLHLRQRLHHALGGELVQDVEVRVRQPDGRTQWLCLSAAREELSDGQLYLSGTALDITRSKETSLNAQKFNTKKDATLEILSHDLASPLALLQQLTEELRYEAQGRATDTMQQLLQLMQRTCTEGVNLIRDFVDNEFLESANVVLKKERTDLTGWLATIMEEYQRSERHTHLHFVFHAPAQPVYVSVDINKFQQVINNLISNAIKFTPDGGRITLSLEQRAGRAVVRVADTGVGIPAPLQPLLFDKFTKARRPGLRGEKTTGLGMSIIQTIVELHEGTIRFTSTEDAGSAFTIALPASVSVP</sequence>
<dbReference type="Pfam" id="PF08447">
    <property type="entry name" value="PAS_3"/>
    <property type="match status" value="1"/>
</dbReference>
<evidence type="ECO:0000259" key="5">
    <source>
        <dbReference type="PROSITE" id="PS50112"/>
    </source>
</evidence>
<dbReference type="EC" id="2.7.13.3" evidence="2"/>
<dbReference type="InterPro" id="IPR005467">
    <property type="entry name" value="His_kinase_dom"/>
</dbReference>
<dbReference type="InterPro" id="IPR000700">
    <property type="entry name" value="PAS-assoc_C"/>
</dbReference>
<evidence type="ECO:0000259" key="6">
    <source>
        <dbReference type="PROSITE" id="PS50113"/>
    </source>
</evidence>
<name>A0ABQ1X8R7_9BACT</name>
<dbReference type="InterPro" id="IPR003594">
    <property type="entry name" value="HATPase_dom"/>
</dbReference>
<proteinExistence type="predicted"/>
<dbReference type="RefSeq" id="WP_188559849.1">
    <property type="nucleotide sequence ID" value="NZ_BMGS01000017.1"/>
</dbReference>
<keyword evidence="3" id="KW-0597">Phosphoprotein</keyword>
<dbReference type="Gene3D" id="3.30.450.20">
    <property type="entry name" value="PAS domain"/>
    <property type="match status" value="1"/>
</dbReference>
<comment type="catalytic activity">
    <reaction evidence="1">
        <text>ATP + protein L-histidine = ADP + protein N-phospho-L-histidine.</text>
        <dbReference type="EC" id="2.7.13.3"/>
    </reaction>
</comment>
<dbReference type="PROSITE" id="PS50112">
    <property type="entry name" value="PAS"/>
    <property type="match status" value="1"/>
</dbReference>
<feature type="domain" description="PAC" evidence="6">
    <location>
        <begin position="80"/>
        <end position="131"/>
    </location>
</feature>
<dbReference type="Proteomes" id="UP000601361">
    <property type="component" value="Unassembled WGS sequence"/>
</dbReference>
<dbReference type="CDD" id="cd00130">
    <property type="entry name" value="PAS"/>
    <property type="match status" value="1"/>
</dbReference>
<evidence type="ECO:0000256" key="1">
    <source>
        <dbReference type="ARBA" id="ARBA00000085"/>
    </source>
</evidence>
<dbReference type="PRINTS" id="PR00344">
    <property type="entry name" value="BCTRLSENSOR"/>
</dbReference>
<dbReference type="SMART" id="SM00387">
    <property type="entry name" value="HATPase_c"/>
    <property type="match status" value="1"/>
</dbReference>
<dbReference type="Pfam" id="PF02518">
    <property type="entry name" value="HATPase_c"/>
    <property type="match status" value="1"/>
</dbReference>
<feature type="domain" description="Histidine kinase" evidence="4">
    <location>
        <begin position="142"/>
        <end position="361"/>
    </location>
</feature>
<reference evidence="8" key="1">
    <citation type="journal article" date="2019" name="Int. J. Syst. Evol. Microbiol.">
        <title>The Global Catalogue of Microorganisms (GCM) 10K type strain sequencing project: providing services to taxonomists for standard genome sequencing and annotation.</title>
        <authorList>
            <consortium name="The Broad Institute Genomics Platform"/>
            <consortium name="The Broad Institute Genome Sequencing Center for Infectious Disease"/>
            <person name="Wu L."/>
            <person name="Ma J."/>
        </authorList>
    </citation>
    <scope>NUCLEOTIDE SEQUENCE [LARGE SCALE GENOMIC DNA]</scope>
    <source>
        <strain evidence="8">CGMCC 1.12990</strain>
    </source>
</reference>
<dbReference type="SUPFAM" id="SSF47384">
    <property type="entry name" value="Homodimeric domain of signal transducing histidine kinase"/>
    <property type="match status" value="1"/>
</dbReference>
<evidence type="ECO:0000313" key="7">
    <source>
        <dbReference type="EMBL" id="GGG61750.1"/>
    </source>
</evidence>
<feature type="domain" description="PAS" evidence="5">
    <location>
        <begin position="28"/>
        <end position="77"/>
    </location>
</feature>
<evidence type="ECO:0000313" key="8">
    <source>
        <dbReference type="Proteomes" id="UP000601361"/>
    </source>
</evidence>
<dbReference type="CDD" id="cd00075">
    <property type="entry name" value="HATPase"/>
    <property type="match status" value="1"/>
</dbReference>
<dbReference type="Gene3D" id="1.10.287.130">
    <property type="match status" value="1"/>
</dbReference>
<evidence type="ECO:0000259" key="4">
    <source>
        <dbReference type="PROSITE" id="PS50109"/>
    </source>
</evidence>
<dbReference type="InterPro" id="IPR004358">
    <property type="entry name" value="Sig_transdc_His_kin-like_C"/>
</dbReference>
<dbReference type="SUPFAM" id="SSF55874">
    <property type="entry name" value="ATPase domain of HSP90 chaperone/DNA topoisomerase II/histidine kinase"/>
    <property type="match status" value="1"/>
</dbReference>
<dbReference type="InterPro" id="IPR036097">
    <property type="entry name" value="HisK_dim/P_sf"/>
</dbReference>
<comment type="caution">
    <text evidence="7">The sequence shown here is derived from an EMBL/GenBank/DDBJ whole genome shotgun (WGS) entry which is preliminary data.</text>
</comment>
<protein>
    <recommendedName>
        <fullName evidence="2">histidine kinase</fullName>
        <ecNumber evidence="2">2.7.13.3</ecNumber>
    </recommendedName>
</protein>
<dbReference type="PROSITE" id="PS50109">
    <property type="entry name" value="HIS_KIN"/>
    <property type="match status" value="1"/>
</dbReference>
<accession>A0ABQ1X8R7</accession>
<dbReference type="PANTHER" id="PTHR43547:SF2">
    <property type="entry name" value="HYBRID SIGNAL TRANSDUCTION HISTIDINE KINASE C"/>
    <property type="match status" value="1"/>
</dbReference>
<gene>
    <name evidence="7" type="ORF">GCM10011378_42270</name>
</gene>
<organism evidence="7 8">
    <name type="scientific">Hymenobacter glacieicola</name>
    <dbReference type="NCBI Taxonomy" id="1562124"/>
    <lineage>
        <taxon>Bacteria</taxon>
        <taxon>Pseudomonadati</taxon>
        <taxon>Bacteroidota</taxon>
        <taxon>Cytophagia</taxon>
        <taxon>Cytophagales</taxon>
        <taxon>Hymenobacteraceae</taxon>
        <taxon>Hymenobacter</taxon>
    </lineage>
</organism>
<evidence type="ECO:0000256" key="3">
    <source>
        <dbReference type="ARBA" id="ARBA00022553"/>
    </source>
</evidence>
<dbReference type="InterPro" id="IPR036890">
    <property type="entry name" value="HATPase_C_sf"/>
</dbReference>
<dbReference type="PROSITE" id="PS50113">
    <property type="entry name" value="PAC"/>
    <property type="match status" value="1"/>
</dbReference>
<dbReference type="InterPro" id="IPR013655">
    <property type="entry name" value="PAS_fold_3"/>
</dbReference>
<dbReference type="InterPro" id="IPR035965">
    <property type="entry name" value="PAS-like_dom_sf"/>
</dbReference>
<dbReference type="PANTHER" id="PTHR43547">
    <property type="entry name" value="TWO-COMPONENT HISTIDINE KINASE"/>
    <property type="match status" value="1"/>
</dbReference>